<accession>A0A8J9V9P2</accession>
<reference evidence="2" key="1">
    <citation type="submission" date="2021-12" db="EMBL/GenBank/DDBJ databases">
        <authorList>
            <person name="Martin H S."/>
        </authorList>
    </citation>
    <scope>NUCLEOTIDE SEQUENCE</scope>
</reference>
<organism evidence="2 3">
    <name type="scientific">Brenthis ino</name>
    <name type="common">lesser marbled fritillary</name>
    <dbReference type="NCBI Taxonomy" id="405034"/>
    <lineage>
        <taxon>Eukaryota</taxon>
        <taxon>Metazoa</taxon>
        <taxon>Ecdysozoa</taxon>
        <taxon>Arthropoda</taxon>
        <taxon>Hexapoda</taxon>
        <taxon>Insecta</taxon>
        <taxon>Pterygota</taxon>
        <taxon>Neoptera</taxon>
        <taxon>Endopterygota</taxon>
        <taxon>Lepidoptera</taxon>
        <taxon>Glossata</taxon>
        <taxon>Ditrysia</taxon>
        <taxon>Papilionoidea</taxon>
        <taxon>Nymphalidae</taxon>
        <taxon>Heliconiinae</taxon>
        <taxon>Argynnini</taxon>
        <taxon>Brenthis</taxon>
    </lineage>
</organism>
<sequence length="90" mass="9537">MTSSKTPASRGAGPPSRRREREASVDSRDTHTAHDHSGDADRGGDATGVHPVAAPAREPPGSPRARPSRTPLPPRHCAPLLLPHLQYTPP</sequence>
<dbReference type="AlphaFoldDB" id="A0A8J9V9P2"/>
<evidence type="ECO:0000313" key="2">
    <source>
        <dbReference type="EMBL" id="CAH0722525.1"/>
    </source>
</evidence>
<evidence type="ECO:0000256" key="1">
    <source>
        <dbReference type="SAM" id="MobiDB-lite"/>
    </source>
</evidence>
<name>A0A8J9V9P2_9NEOP</name>
<protein>
    <submittedName>
        <fullName evidence="2">Uncharacterized protein</fullName>
    </submittedName>
</protein>
<feature type="non-terminal residue" evidence="2">
    <location>
        <position position="90"/>
    </location>
</feature>
<dbReference type="EMBL" id="OV170223">
    <property type="protein sequence ID" value="CAH0722525.1"/>
    <property type="molecule type" value="Genomic_DNA"/>
</dbReference>
<feature type="region of interest" description="Disordered" evidence="1">
    <location>
        <begin position="1"/>
        <end position="90"/>
    </location>
</feature>
<keyword evidence="3" id="KW-1185">Reference proteome</keyword>
<feature type="compositionally biased region" description="Basic and acidic residues" evidence="1">
    <location>
        <begin position="17"/>
        <end position="44"/>
    </location>
</feature>
<dbReference type="Proteomes" id="UP000838878">
    <property type="component" value="Chromosome 3"/>
</dbReference>
<proteinExistence type="predicted"/>
<gene>
    <name evidence="2" type="ORF">BINO364_LOCUS8469</name>
</gene>
<evidence type="ECO:0000313" key="3">
    <source>
        <dbReference type="Proteomes" id="UP000838878"/>
    </source>
</evidence>